<dbReference type="InterPro" id="IPR051241">
    <property type="entry name" value="DZIP_RILPL"/>
</dbReference>
<keyword evidence="7" id="KW-0863">Zinc-finger</keyword>
<dbReference type="GO" id="GO:0005814">
    <property type="term" value="C:centriole"/>
    <property type="evidence" value="ECO:0007669"/>
    <property type="project" value="UniProtKB-SubCell"/>
</dbReference>
<dbReference type="GO" id="GO:0005737">
    <property type="term" value="C:cytoplasm"/>
    <property type="evidence" value="ECO:0007669"/>
    <property type="project" value="TreeGrafter"/>
</dbReference>
<dbReference type="EMBL" id="JANPWB010000012">
    <property type="protein sequence ID" value="KAJ1117966.1"/>
    <property type="molecule type" value="Genomic_DNA"/>
</dbReference>
<comment type="similarity">
    <text evidence="3">Belongs to the DZIP C2H2-type zinc-finger protein family.</text>
</comment>
<sequence>MINEVDLTTLQEAIKPITLCNIACERCPHCRSPVDPVLLKFIRLAQSIIEYLLYCHQCLATSVECLEERLRVCKKETEHLVMVNTKYTKELQTLKDECRRKKKVIATQLLLLQNNACKVNKCQFCDKAFLNNTYLQNHILRRHPETANAEQARKRKCEELQLEVDHLKQELQQMQELRMKNIQLQEVVTHAERRLSEQEEANSSPPDVQNVKELLDNQV</sequence>
<evidence type="ECO:0000256" key="3">
    <source>
        <dbReference type="ARBA" id="ARBA00009131"/>
    </source>
</evidence>
<keyword evidence="5" id="KW-0963">Cytoplasm</keyword>
<evidence type="ECO:0000256" key="2">
    <source>
        <dbReference type="ARBA" id="ARBA00004120"/>
    </source>
</evidence>
<dbReference type="GO" id="GO:0008270">
    <property type="term" value="F:zinc ion binding"/>
    <property type="evidence" value="ECO:0007669"/>
    <property type="project" value="UniProtKB-KW"/>
</dbReference>
<dbReference type="PANTHER" id="PTHR21502">
    <property type="entry name" value="ZINC FINGER PROTEIN DZIP1"/>
    <property type="match status" value="1"/>
</dbReference>
<dbReference type="Pfam" id="PF13815">
    <property type="entry name" value="Dzip-like_N"/>
    <property type="match status" value="1"/>
</dbReference>
<dbReference type="PANTHER" id="PTHR21502:SF3">
    <property type="entry name" value="CILIUM ASSEMBLY PROTEIN DZIP1L"/>
    <property type="match status" value="1"/>
</dbReference>
<keyword evidence="7" id="KW-0479">Metal-binding</keyword>
<dbReference type="PROSITE" id="PS00028">
    <property type="entry name" value="ZINC_FINGER_C2H2_1"/>
    <property type="match status" value="1"/>
</dbReference>
<gene>
    <name evidence="10" type="ORF">NDU88_006161</name>
</gene>
<reference evidence="10" key="1">
    <citation type="journal article" date="2022" name="bioRxiv">
        <title>Sequencing and chromosome-scale assembly of the giantPleurodeles waltlgenome.</title>
        <authorList>
            <person name="Brown T."/>
            <person name="Elewa A."/>
            <person name="Iarovenko S."/>
            <person name="Subramanian E."/>
            <person name="Araus A.J."/>
            <person name="Petzold A."/>
            <person name="Susuki M."/>
            <person name="Suzuki K.-i.T."/>
            <person name="Hayashi T."/>
            <person name="Toyoda A."/>
            <person name="Oliveira C."/>
            <person name="Osipova E."/>
            <person name="Leigh N.D."/>
            <person name="Simon A."/>
            <person name="Yun M.H."/>
        </authorList>
    </citation>
    <scope>NUCLEOTIDE SEQUENCE</scope>
    <source>
        <strain evidence="10">20211129_DDA</strain>
        <tissue evidence="10">Liver</tissue>
    </source>
</reference>
<comment type="caution">
    <text evidence="10">The sequence shown here is derived from an EMBL/GenBank/DDBJ whole genome shotgun (WGS) entry which is preliminary data.</text>
</comment>
<proteinExistence type="inferred from homology"/>
<evidence type="ECO:0000256" key="1">
    <source>
        <dbReference type="ARBA" id="ARBA00004114"/>
    </source>
</evidence>
<organism evidence="10 11">
    <name type="scientific">Pleurodeles waltl</name>
    <name type="common">Iberian ribbed newt</name>
    <dbReference type="NCBI Taxonomy" id="8319"/>
    <lineage>
        <taxon>Eukaryota</taxon>
        <taxon>Metazoa</taxon>
        <taxon>Chordata</taxon>
        <taxon>Craniata</taxon>
        <taxon>Vertebrata</taxon>
        <taxon>Euteleostomi</taxon>
        <taxon>Amphibia</taxon>
        <taxon>Batrachia</taxon>
        <taxon>Caudata</taxon>
        <taxon>Salamandroidea</taxon>
        <taxon>Salamandridae</taxon>
        <taxon>Pleurodelinae</taxon>
        <taxon>Pleurodeles</taxon>
    </lineage>
</organism>
<name>A0AAV7NPF0_PLEWA</name>
<dbReference type="Gene3D" id="3.30.160.60">
    <property type="entry name" value="Classic Zinc Finger"/>
    <property type="match status" value="1"/>
</dbReference>
<evidence type="ECO:0000313" key="10">
    <source>
        <dbReference type="EMBL" id="KAJ1117966.1"/>
    </source>
</evidence>
<evidence type="ECO:0000256" key="5">
    <source>
        <dbReference type="ARBA" id="ARBA00023212"/>
    </source>
</evidence>
<keyword evidence="6" id="KW-0966">Cell projection</keyword>
<protein>
    <recommendedName>
        <fullName evidence="9">C2H2-type domain-containing protein</fullName>
    </recommendedName>
</protein>
<dbReference type="GO" id="GO:0060271">
    <property type="term" value="P:cilium assembly"/>
    <property type="evidence" value="ECO:0007669"/>
    <property type="project" value="TreeGrafter"/>
</dbReference>
<keyword evidence="5" id="KW-0206">Cytoskeleton</keyword>
<dbReference type="Proteomes" id="UP001066276">
    <property type="component" value="Chromosome 8"/>
</dbReference>
<evidence type="ECO:0000256" key="7">
    <source>
        <dbReference type="PROSITE-ProRule" id="PRU00042"/>
    </source>
</evidence>
<keyword evidence="11" id="KW-1185">Reference proteome</keyword>
<dbReference type="AlphaFoldDB" id="A0AAV7NPF0"/>
<evidence type="ECO:0000256" key="8">
    <source>
        <dbReference type="SAM" id="MobiDB-lite"/>
    </source>
</evidence>
<evidence type="ECO:0000256" key="4">
    <source>
        <dbReference type="ARBA" id="ARBA00023054"/>
    </source>
</evidence>
<keyword evidence="7" id="KW-0862">Zinc</keyword>
<feature type="region of interest" description="Disordered" evidence="8">
    <location>
        <begin position="193"/>
        <end position="219"/>
    </location>
</feature>
<keyword evidence="4" id="KW-0175">Coiled coil</keyword>
<comment type="subcellular location">
    <subcellularLocation>
        <location evidence="2">Cytoplasm</location>
        <location evidence="2">Cytoskeleton</location>
        <location evidence="2">Cilium basal body</location>
    </subcellularLocation>
    <subcellularLocation>
        <location evidence="1">Cytoplasm</location>
        <location evidence="1">Cytoskeleton</location>
        <location evidence="1">Microtubule organizing center</location>
        <location evidence="1">Centrosome</location>
        <location evidence="1">Centriole</location>
    </subcellularLocation>
</comment>
<evidence type="ECO:0000256" key="6">
    <source>
        <dbReference type="ARBA" id="ARBA00023273"/>
    </source>
</evidence>
<dbReference type="GO" id="GO:0036064">
    <property type="term" value="C:ciliary basal body"/>
    <property type="evidence" value="ECO:0007669"/>
    <property type="project" value="TreeGrafter"/>
</dbReference>
<accession>A0AAV7NPF0</accession>
<dbReference type="PROSITE" id="PS50157">
    <property type="entry name" value="ZINC_FINGER_C2H2_2"/>
    <property type="match status" value="1"/>
</dbReference>
<evidence type="ECO:0000313" key="11">
    <source>
        <dbReference type="Proteomes" id="UP001066276"/>
    </source>
</evidence>
<evidence type="ECO:0000259" key="9">
    <source>
        <dbReference type="PROSITE" id="PS50157"/>
    </source>
</evidence>
<feature type="domain" description="C2H2-type" evidence="9">
    <location>
        <begin position="120"/>
        <end position="143"/>
    </location>
</feature>
<dbReference type="InterPro" id="IPR032714">
    <property type="entry name" value="DZIP1_N"/>
</dbReference>
<dbReference type="InterPro" id="IPR013087">
    <property type="entry name" value="Znf_C2H2_type"/>
</dbReference>